<gene>
    <name evidence="2" type="ORF">FGM00_17395</name>
</gene>
<accession>A0A5B7SV41</accession>
<dbReference type="PROSITE" id="PS51257">
    <property type="entry name" value="PROKAR_LIPOPROTEIN"/>
    <property type="match status" value="1"/>
</dbReference>
<keyword evidence="1" id="KW-0732">Signal</keyword>
<sequence>MKRFAILSVLAAFTMVISSCSNDDEPNFHFTALRALSAEVPESFELNERYQITVTFERPDGCTFFEGFDVTSPDTTVRDVVVIGSVFTDRACTTEVEEIEVSFDFVVIHDQTYTFRFYEGQDDEGEHQFFEITVPVN</sequence>
<reference evidence="2 3" key="1">
    <citation type="submission" date="2019-05" db="EMBL/GenBank/DDBJ databases">
        <title>Genome sequencing of F202Z8.</title>
        <authorList>
            <person name="Kwon Y.M."/>
        </authorList>
    </citation>
    <scope>NUCLEOTIDE SEQUENCE [LARGE SCALE GENOMIC DNA]</scope>
    <source>
        <strain evidence="2 3">F202Z8</strain>
    </source>
</reference>
<evidence type="ECO:0000313" key="2">
    <source>
        <dbReference type="EMBL" id="QCX02407.1"/>
    </source>
</evidence>
<name>A0A5B7SV41_9FLAO</name>
<organism evidence="2 3">
    <name type="scientific">Aggregatimonas sangjinii</name>
    <dbReference type="NCBI Taxonomy" id="2583587"/>
    <lineage>
        <taxon>Bacteria</taxon>
        <taxon>Pseudomonadati</taxon>
        <taxon>Bacteroidota</taxon>
        <taxon>Flavobacteriia</taxon>
        <taxon>Flavobacteriales</taxon>
        <taxon>Flavobacteriaceae</taxon>
        <taxon>Aggregatimonas</taxon>
    </lineage>
</organism>
<feature type="signal peptide" evidence="1">
    <location>
        <begin position="1"/>
        <end position="23"/>
    </location>
</feature>
<evidence type="ECO:0000256" key="1">
    <source>
        <dbReference type="SAM" id="SignalP"/>
    </source>
</evidence>
<dbReference type="Proteomes" id="UP000310017">
    <property type="component" value="Chromosome"/>
</dbReference>
<proteinExistence type="predicted"/>
<feature type="chain" id="PRO_5022731104" description="DUF4625 domain-containing protein" evidence="1">
    <location>
        <begin position="24"/>
        <end position="137"/>
    </location>
</feature>
<dbReference type="OrthoDB" id="893802at2"/>
<dbReference type="KEGG" id="asag:FGM00_17395"/>
<evidence type="ECO:0000313" key="3">
    <source>
        <dbReference type="Proteomes" id="UP000310017"/>
    </source>
</evidence>
<dbReference type="AlphaFoldDB" id="A0A5B7SV41"/>
<keyword evidence="3" id="KW-1185">Reference proteome</keyword>
<evidence type="ECO:0008006" key="4">
    <source>
        <dbReference type="Google" id="ProtNLM"/>
    </source>
</evidence>
<protein>
    <recommendedName>
        <fullName evidence="4">DUF4625 domain-containing protein</fullName>
    </recommendedName>
</protein>
<dbReference type="EMBL" id="CP040710">
    <property type="protein sequence ID" value="QCX02407.1"/>
    <property type="molecule type" value="Genomic_DNA"/>
</dbReference>